<keyword evidence="1" id="KW-1133">Transmembrane helix</keyword>
<evidence type="ECO:0000256" key="1">
    <source>
        <dbReference type="SAM" id="Phobius"/>
    </source>
</evidence>
<accession>A0A6C0J0Q3</accession>
<feature type="transmembrane region" description="Helical" evidence="1">
    <location>
        <begin position="84"/>
        <end position="102"/>
    </location>
</feature>
<dbReference type="EMBL" id="MN740273">
    <property type="protein sequence ID" value="QHT97223.1"/>
    <property type="molecule type" value="Genomic_DNA"/>
</dbReference>
<reference evidence="2" key="1">
    <citation type="journal article" date="2020" name="Nature">
        <title>Giant virus diversity and host interactions through global metagenomics.</title>
        <authorList>
            <person name="Schulz F."/>
            <person name="Roux S."/>
            <person name="Paez-Espino D."/>
            <person name="Jungbluth S."/>
            <person name="Walsh D.A."/>
            <person name="Denef V.J."/>
            <person name="McMahon K.D."/>
            <person name="Konstantinidis K.T."/>
            <person name="Eloe-Fadrosh E.A."/>
            <person name="Kyrpides N.C."/>
            <person name="Woyke T."/>
        </authorList>
    </citation>
    <scope>NUCLEOTIDE SEQUENCE</scope>
    <source>
        <strain evidence="2">GVMAG-M-3300025138-11</strain>
    </source>
</reference>
<organism evidence="2">
    <name type="scientific">viral metagenome</name>
    <dbReference type="NCBI Taxonomy" id="1070528"/>
    <lineage>
        <taxon>unclassified sequences</taxon>
        <taxon>metagenomes</taxon>
        <taxon>organismal metagenomes</taxon>
    </lineage>
</organism>
<keyword evidence="1" id="KW-0812">Transmembrane</keyword>
<proteinExistence type="predicted"/>
<protein>
    <submittedName>
        <fullName evidence="2">Uncharacterized protein</fullName>
    </submittedName>
</protein>
<feature type="transmembrane region" description="Helical" evidence="1">
    <location>
        <begin position="30"/>
        <end position="49"/>
    </location>
</feature>
<evidence type="ECO:0000313" key="2">
    <source>
        <dbReference type="EMBL" id="QHT97223.1"/>
    </source>
</evidence>
<sequence>MCYIINIYVNIIMSSCKDDNTNLDDNFTRFAKTLLKSFVLVTSILFLIVLKKQNLTDNATLFNFALFIVLSTVIFSIIGLIDSYLFNNIAIGMGIAIGTTIMKF</sequence>
<dbReference type="AlphaFoldDB" id="A0A6C0J0Q3"/>
<feature type="transmembrane region" description="Helical" evidence="1">
    <location>
        <begin position="61"/>
        <end position="78"/>
    </location>
</feature>
<name>A0A6C0J0Q3_9ZZZZ</name>
<keyword evidence="1" id="KW-0472">Membrane</keyword>